<dbReference type="RefSeq" id="WP_015310247.1">
    <property type="nucleotide sequence ID" value="NZ_AOIE01000134.1"/>
</dbReference>
<evidence type="ECO:0000256" key="1">
    <source>
        <dbReference type="SAM" id="MobiDB-lite"/>
    </source>
</evidence>
<dbReference type="Proteomes" id="UP000010843">
    <property type="component" value="Plasmid pNATPE01"/>
</dbReference>
<dbReference type="KEGG" id="npe:Natpe_3939"/>
<accession>L0JQ88</accession>
<dbReference type="EMBL" id="CP003373">
    <property type="protein sequence ID" value="AGB33690.1"/>
    <property type="molecule type" value="Genomic_DNA"/>
</dbReference>
<sequence length="148" mass="16326">MTTERSASTRPPDASAVTGSPVRVDEVTDEHVVLELPDSVHDADRVIPQDLIGFGQTTRNWFCWDLEQKQPRAPFNDGYAGTVKWGRDSVSWDNRVGGRFGDVMEALNGTVNGHVDPAWYLGDDRPRRGRGATSVVPDGDRAPRRLPA</sequence>
<keyword evidence="2" id="KW-0614">Plasmid</keyword>
<dbReference type="AlphaFoldDB" id="L0JQ88"/>
<feature type="compositionally biased region" description="Basic and acidic residues" evidence="1">
    <location>
        <begin position="138"/>
        <end position="148"/>
    </location>
</feature>
<proteinExistence type="predicted"/>
<feature type="region of interest" description="Disordered" evidence="1">
    <location>
        <begin position="122"/>
        <end position="148"/>
    </location>
</feature>
<name>L0JQ88_NATP1</name>
<protein>
    <submittedName>
        <fullName evidence="2">Uncharacterized protein</fullName>
    </submittedName>
</protein>
<organism evidence="2 3">
    <name type="scientific">Natrinema pellirubrum (strain DSM 15624 / CIP 106293 / JCM 10476 / NCIMB 786 / 157)</name>
    <dbReference type="NCBI Taxonomy" id="797303"/>
    <lineage>
        <taxon>Archaea</taxon>
        <taxon>Methanobacteriati</taxon>
        <taxon>Methanobacteriota</taxon>
        <taxon>Stenosarchaea group</taxon>
        <taxon>Halobacteria</taxon>
        <taxon>Halobacteriales</taxon>
        <taxon>Natrialbaceae</taxon>
        <taxon>Natrinema</taxon>
    </lineage>
</organism>
<reference evidence="3" key="1">
    <citation type="submission" date="2012-02" db="EMBL/GenBank/DDBJ databases">
        <title>Complete sequence of plasmid 1 of Natrinema pellirubrum DSM 15624.</title>
        <authorList>
            <person name="Lucas S."/>
            <person name="Han J."/>
            <person name="Lapidus A."/>
            <person name="Cheng J.-F."/>
            <person name="Goodwin L."/>
            <person name="Pitluck S."/>
            <person name="Peters L."/>
            <person name="Teshima H."/>
            <person name="Detter J.C."/>
            <person name="Han C."/>
            <person name="Tapia R."/>
            <person name="Land M."/>
            <person name="Hauser L."/>
            <person name="Kyrpides N."/>
            <person name="Ivanova N."/>
            <person name="Pagani I."/>
            <person name="Sproer C."/>
            <person name="Anderson I."/>
            <person name="Woyke T."/>
        </authorList>
    </citation>
    <scope>NUCLEOTIDE SEQUENCE [LARGE SCALE GENOMIC DNA]</scope>
    <source>
        <strain evidence="3">DSM 15624 / JCM 10476 / NCIMB 786</strain>
        <plasmid evidence="3">pNATPE01</plasmid>
    </source>
</reference>
<evidence type="ECO:0000313" key="3">
    <source>
        <dbReference type="Proteomes" id="UP000010843"/>
    </source>
</evidence>
<feature type="region of interest" description="Disordered" evidence="1">
    <location>
        <begin position="1"/>
        <end position="23"/>
    </location>
</feature>
<gene>
    <name evidence="2" type="ordered locus">Natpe_3939</name>
</gene>
<dbReference type="HOGENOM" id="CLU_1754754_0_0_2"/>
<geneLocation type="plasmid" evidence="2 3">
    <name>pNATPE01</name>
</geneLocation>
<evidence type="ECO:0000313" key="2">
    <source>
        <dbReference type="EMBL" id="AGB33690.1"/>
    </source>
</evidence>